<sequence length="374" mass="42364">MDAGDDEKKLYEEARNKVKLGEELKKALINFQEIAGVSKVQRKIQQELKFLDKVIRTKTLKENHITSSNFVYYEFLIKTLRLQHGVVDINGVFPLESRDNPLRVDIVANNGLKWVKVIARNSKSVEDAAKGCVSFGARSVLDQAEDYLEASELHFCMFQRPKIVFYFSNKIDDSLHQQLMEMGVYTASLDEPDKDIDQYATVSDELNLDVTTMLAYVSALTNGRSNWVFKEPLLSEQAEKERASPLKPLLEKIFHGKRLVCCQLAHTAFQNILTLLGGPGEKARAAEFMERITVYPDVLEIPEEFSNIRFTAKVNERSLKIFSFGMARQIFTVTSNKAFVRSAKMQGINVPVFVHASIALTESKEATGHSLENE</sequence>
<evidence type="ECO:0000259" key="3">
    <source>
        <dbReference type="Pfam" id="PF18474"/>
    </source>
</evidence>
<dbReference type="EMBL" id="CH964095">
    <property type="protein sequence ID" value="EDW78989.1"/>
    <property type="molecule type" value="Genomic_DNA"/>
</dbReference>
<evidence type="ECO:0000256" key="1">
    <source>
        <dbReference type="ARBA" id="ARBA00006588"/>
    </source>
</evidence>
<dbReference type="Pfam" id="PF07000">
    <property type="entry name" value="DUF1308"/>
    <property type="match status" value="1"/>
</dbReference>
<dbReference type="PhylomeDB" id="B4N4B5"/>
<keyword evidence="5" id="KW-1185">Reference proteome</keyword>
<organism evidence="4 5">
    <name type="scientific">Drosophila willistoni</name>
    <name type="common">Fruit fly</name>
    <dbReference type="NCBI Taxonomy" id="7260"/>
    <lineage>
        <taxon>Eukaryota</taxon>
        <taxon>Metazoa</taxon>
        <taxon>Ecdysozoa</taxon>
        <taxon>Arthropoda</taxon>
        <taxon>Hexapoda</taxon>
        <taxon>Insecta</taxon>
        <taxon>Pterygota</taxon>
        <taxon>Neoptera</taxon>
        <taxon>Endopterygota</taxon>
        <taxon>Diptera</taxon>
        <taxon>Brachycera</taxon>
        <taxon>Muscomorpha</taxon>
        <taxon>Ephydroidea</taxon>
        <taxon>Drosophilidae</taxon>
        <taxon>Drosophila</taxon>
        <taxon>Sophophora</taxon>
    </lineage>
</organism>
<dbReference type="eggNOG" id="KOG4529">
    <property type="taxonomic scope" value="Eukaryota"/>
</dbReference>
<dbReference type="Pfam" id="PF18474">
    <property type="entry name" value="DUF5614"/>
    <property type="match status" value="1"/>
</dbReference>
<dbReference type="HOGENOM" id="CLU_054053_0_0_1"/>
<dbReference type="InterPro" id="IPR010733">
    <property type="entry name" value="DUF1308"/>
</dbReference>
<dbReference type="InterPro" id="IPR041076">
    <property type="entry name" value="DUF5614"/>
</dbReference>
<evidence type="ECO:0000259" key="2">
    <source>
        <dbReference type="Pfam" id="PF07000"/>
    </source>
</evidence>
<dbReference type="InParanoid" id="B4N4B5"/>
<dbReference type="FunCoup" id="B4N4B5">
    <property type="interactions" value="48"/>
</dbReference>
<dbReference type="STRING" id="7260.B4N4B5"/>
<protein>
    <recommendedName>
        <fullName evidence="6">DUF1308 domain-containing protein</fullName>
    </recommendedName>
</protein>
<accession>B4N4B5</accession>
<feature type="domain" description="DUF5614" evidence="3">
    <location>
        <begin position="30"/>
        <end position="184"/>
    </location>
</feature>
<evidence type="ECO:0000313" key="5">
    <source>
        <dbReference type="Proteomes" id="UP000007798"/>
    </source>
</evidence>
<dbReference type="KEGG" id="dwi:6645297"/>
<gene>
    <name evidence="4" type="primary">Dwil\GK10869</name>
    <name evidence="4" type="ORF">Dwil_GK10869</name>
</gene>
<dbReference type="PANTHER" id="PTHR13379:SF0">
    <property type="entry name" value="UPF0415 PROTEIN C7ORF25"/>
    <property type="match status" value="1"/>
</dbReference>
<evidence type="ECO:0000313" key="4">
    <source>
        <dbReference type="EMBL" id="EDW78989.1"/>
    </source>
</evidence>
<proteinExistence type="inferred from homology"/>
<dbReference type="AlphaFoldDB" id="B4N4B5"/>
<dbReference type="OrthoDB" id="441890at2759"/>
<reference evidence="4 5" key="1">
    <citation type="journal article" date="2007" name="Nature">
        <title>Evolution of genes and genomes on the Drosophila phylogeny.</title>
        <authorList>
            <consortium name="Drosophila 12 Genomes Consortium"/>
            <person name="Clark A.G."/>
            <person name="Eisen M.B."/>
            <person name="Smith D.R."/>
            <person name="Bergman C.M."/>
            <person name="Oliver B."/>
            <person name="Markow T.A."/>
            <person name="Kaufman T.C."/>
            <person name="Kellis M."/>
            <person name="Gelbart W."/>
            <person name="Iyer V.N."/>
            <person name="Pollard D.A."/>
            <person name="Sackton T.B."/>
            <person name="Larracuente A.M."/>
            <person name="Singh N.D."/>
            <person name="Abad J.P."/>
            <person name="Abt D.N."/>
            <person name="Adryan B."/>
            <person name="Aguade M."/>
            <person name="Akashi H."/>
            <person name="Anderson W.W."/>
            <person name="Aquadro C.F."/>
            <person name="Ardell D.H."/>
            <person name="Arguello R."/>
            <person name="Artieri C.G."/>
            <person name="Barbash D.A."/>
            <person name="Barker D."/>
            <person name="Barsanti P."/>
            <person name="Batterham P."/>
            <person name="Batzoglou S."/>
            <person name="Begun D."/>
            <person name="Bhutkar A."/>
            <person name="Blanco E."/>
            <person name="Bosak S.A."/>
            <person name="Bradley R.K."/>
            <person name="Brand A.D."/>
            <person name="Brent M.R."/>
            <person name="Brooks A.N."/>
            <person name="Brown R.H."/>
            <person name="Butlin R.K."/>
            <person name="Caggese C."/>
            <person name="Calvi B.R."/>
            <person name="Bernardo de Carvalho A."/>
            <person name="Caspi A."/>
            <person name="Castrezana S."/>
            <person name="Celniker S.E."/>
            <person name="Chang J.L."/>
            <person name="Chapple C."/>
            <person name="Chatterji S."/>
            <person name="Chinwalla A."/>
            <person name="Civetta A."/>
            <person name="Clifton S.W."/>
            <person name="Comeron J.M."/>
            <person name="Costello J.C."/>
            <person name="Coyne J.A."/>
            <person name="Daub J."/>
            <person name="David R.G."/>
            <person name="Delcher A.L."/>
            <person name="Delehaunty K."/>
            <person name="Do C.B."/>
            <person name="Ebling H."/>
            <person name="Edwards K."/>
            <person name="Eickbush T."/>
            <person name="Evans J.D."/>
            <person name="Filipski A."/>
            <person name="Findeiss S."/>
            <person name="Freyhult E."/>
            <person name="Fulton L."/>
            <person name="Fulton R."/>
            <person name="Garcia A.C."/>
            <person name="Gardiner A."/>
            <person name="Garfield D.A."/>
            <person name="Garvin B.E."/>
            <person name="Gibson G."/>
            <person name="Gilbert D."/>
            <person name="Gnerre S."/>
            <person name="Godfrey J."/>
            <person name="Good R."/>
            <person name="Gotea V."/>
            <person name="Gravely B."/>
            <person name="Greenberg A.J."/>
            <person name="Griffiths-Jones S."/>
            <person name="Gross S."/>
            <person name="Guigo R."/>
            <person name="Gustafson E.A."/>
            <person name="Haerty W."/>
            <person name="Hahn M.W."/>
            <person name="Halligan D.L."/>
            <person name="Halpern A.L."/>
            <person name="Halter G.M."/>
            <person name="Han M.V."/>
            <person name="Heger A."/>
            <person name="Hillier L."/>
            <person name="Hinrichs A.S."/>
            <person name="Holmes I."/>
            <person name="Hoskins R.A."/>
            <person name="Hubisz M.J."/>
            <person name="Hultmark D."/>
            <person name="Huntley M.A."/>
            <person name="Jaffe D.B."/>
            <person name="Jagadeeshan S."/>
            <person name="Jeck W.R."/>
            <person name="Johnson J."/>
            <person name="Jones C.D."/>
            <person name="Jordan W.C."/>
            <person name="Karpen G.H."/>
            <person name="Kataoka E."/>
            <person name="Keightley P.D."/>
            <person name="Kheradpour P."/>
            <person name="Kirkness E.F."/>
            <person name="Koerich L.B."/>
            <person name="Kristiansen K."/>
            <person name="Kudrna D."/>
            <person name="Kulathinal R.J."/>
            <person name="Kumar S."/>
            <person name="Kwok R."/>
            <person name="Lander E."/>
            <person name="Langley C.H."/>
            <person name="Lapoint R."/>
            <person name="Lazzaro B.P."/>
            <person name="Lee S.J."/>
            <person name="Levesque L."/>
            <person name="Li R."/>
            <person name="Lin C.F."/>
            <person name="Lin M.F."/>
            <person name="Lindblad-Toh K."/>
            <person name="Llopart A."/>
            <person name="Long M."/>
            <person name="Low L."/>
            <person name="Lozovsky E."/>
            <person name="Lu J."/>
            <person name="Luo M."/>
            <person name="Machado C.A."/>
            <person name="Makalowski W."/>
            <person name="Marzo M."/>
            <person name="Matsuda M."/>
            <person name="Matzkin L."/>
            <person name="McAllister B."/>
            <person name="McBride C.S."/>
            <person name="McKernan B."/>
            <person name="McKernan K."/>
            <person name="Mendez-Lago M."/>
            <person name="Minx P."/>
            <person name="Mollenhauer M.U."/>
            <person name="Montooth K."/>
            <person name="Mount S.M."/>
            <person name="Mu X."/>
            <person name="Myers E."/>
            <person name="Negre B."/>
            <person name="Newfeld S."/>
            <person name="Nielsen R."/>
            <person name="Noor M.A."/>
            <person name="O'Grady P."/>
            <person name="Pachter L."/>
            <person name="Papaceit M."/>
            <person name="Parisi M.J."/>
            <person name="Parisi M."/>
            <person name="Parts L."/>
            <person name="Pedersen J.S."/>
            <person name="Pesole G."/>
            <person name="Phillippy A.M."/>
            <person name="Ponting C.P."/>
            <person name="Pop M."/>
            <person name="Porcelli D."/>
            <person name="Powell J.R."/>
            <person name="Prohaska S."/>
            <person name="Pruitt K."/>
            <person name="Puig M."/>
            <person name="Quesneville H."/>
            <person name="Ram K.R."/>
            <person name="Rand D."/>
            <person name="Rasmussen M.D."/>
            <person name="Reed L.K."/>
            <person name="Reenan R."/>
            <person name="Reily A."/>
            <person name="Remington K.A."/>
            <person name="Rieger T.T."/>
            <person name="Ritchie M.G."/>
            <person name="Robin C."/>
            <person name="Rogers Y.H."/>
            <person name="Rohde C."/>
            <person name="Rozas J."/>
            <person name="Rubenfield M.J."/>
            <person name="Ruiz A."/>
            <person name="Russo S."/>
            <person name="Salzberg S.L."/>
            <person name="Sanchez-Gracia A."/>
            <person name="Saranga D.J."/>
            <person name="Sato H."/>
            <person name="Schaeffer S.W."/>
            <person name="Schatz M.C."/>
            <person name="Schlenke T."/>
            <person name="Schwartz R."/>
            <person name="Segarra C."/>
            <person name="Singh R.S."/>
            <person name="Sirot L."/>
            <person name="Sirota M."/>
            <person name="Sisneros N.B."/>
            <person name="Smith C.D."/>
            <person name="Smith T.F."/>
            <person name="Spieth J."/>
            <person name="Stage D.E."/>
            <person name="Stark A."/>
            <person name="Stephan W."/>
            <person name="Strausberg R.L."/>
            <person name="Strempel S."/>
            <person name="Sturgill D."/>
            <person name="Sutton G."/>
            <person name="Sutton G.G."/>
            <person name="Tao W."/>
            <person name="Teichmann S."/>
            <person name="Tobari Y.N."/>
            <person name="Tomimura Y."/>
            <person name="Tsolas J.M."/>
            <person name="Valente V.L."/>
            <person name="Venter E."/>
            <person name="Venter J.C."/>
            <person name="Vicario S."/>
            <person name="Vieira F.G."/>
            <person name="Vilella A.J."/>
            <person name="Villasante A."/>
            <person name="Walenz B."/>
            <person name="Wang J."/>
            <person name="Wasserman M."/>
            <person name="Watts T."/>
            <person name="Wilson D."/>
            <person name="Wilson R.K."/>
            <person name="Wing R.A."/>
            <person name="Wolfner M.F."/>
            <person name="Wong A."/>
            <person name="Wong G.K."/>
            <person name="Wu C.I."/>
            <person name="Wu G."/>
            <person name="Yamamoto D."/>
            <person name="Yang H.P."/>
            <person name="Yang S.P."/>
            <person name="Yorke J.A."/>
            <person name="Yoshida K."/>
            <person name="Zdobnov E."/>
            <person name="Zhang P."/>
            <person name="Zhang Y."/>
            <person name="Zimin A.V."/>
            <person name="Baldwin J."/>
            <person name="Abdouelleil A."/>
            <person name="Abdulkadir J."/>
            <person name="Abebe A."/>
            <person name="Abera B."/>
            <person name="Abreu J."/>
            <person name="Acer S.C."/>
            <person name="Aftuck L."/>
            <person name="Alexander A."/>
            <person name="An P."/>
            <person name="Anderson E."/>
            <person name="Anderson S."/>
            <person name="Arachi H."/>
            <person name="Azer M."/>
            <person name="Bachantsang P."/>
            <person name="Barry A."/>
            <person name="Bayul T."/>
            <person name="Berlin A."/>
            <person name="Bessette D."/>
            <person name="Bloom T."/>
            <person name="Blye J."/>
            <person name="Boguslavskiy L."/>
            <person name="Bonnet C."/>
            <person name="Boukhgalter B."/>
            <person name="Bourzgui I."/>
            <person name="Brown A."/>
            <person name="Cahill P."/>
            <person name="Channer S."/>
            <person name="Cheshatsang Y."/>
            <person name="Chuda L."/>
            <person name="Citroen M."/>
            <person name="Collymore A."/>
            <person name="Cooke P."/>
            <person name="Costello M."/>
            <person name="D'Aco K."/>
            <person name="Daza R."/>
            <person name="De Haan G."/>
            <person name="DeGray S."/>
            <person name="DeMaso C."/>
            <person name="Dhargay N."/>
            <person name="Dooley K."/>
            <person name="Dooley E."/>
            <person name="Doricent M."/>
            <person name="Dorje P."/>
            <person name="Dorjee K."/>
            <person name="Dupes A."/>
            <person name="Elong R."/>
            <person name="Falk J."/>
            <person name="Farina A."/>
            <person name="Faro S."/>
            <person name="Ferguson D."/>
            <person name="Fisher S."/>
            <person name="Foley C.D."/>
            <person name="Franke A."/>
            <person name="Friedrich D."/>
            <person name="Gadbois L."/>
            <person name="Gearin G."/>
            <person name="Gearin C.R."/>
            <person name="Giannoukos G."/>
            <person name="Goode T."/>
            <person name="Graham J."/>
            <person name="Grandbois E."/>
            <person name="Grewal S."/>
            <person name="Gyaltsen K."/>
            <person name="Hafez N."/>
            <person name="Hagos B."/>
            <person name="Hall J."/>
            <person name="Henson C."/>
            <person name="Hollinger A."/>
            <person name="Honan T."/>
            <person name="Huard M.D."/>
            <person name="Hughes L."/>
            <person name="Hurhula B."/>
            <person name="Husby M.E."/>
            <person name="Kamat A."/>
            <person name="Kanga B."/>
            <person name="Kashin S."/>
            <person name="Khazanovich D."/>
            <person name="Kisner P."/>
            <person name="Lance K."/>
            <person name="Lara M."/>
            <person name="Lee W."/>
            <person name="Lennon N."/>
            <person name="Letendre F."/>
            <person name="LeVine R."/>
            <person name="Lipovsky A."/>
            <person name="Liu X."/>
            <person name="Liu J."/>
            <person name="Liu S."/>
            <person name="Lokyitsang T."/>
            <person name="Lokyitsang Y."/>
            <person name="Lubonja R."/>
            <person name="Lui A."/>
            <person name="MacDonald P."/>
            <person name="Magnisalis V."/>
            <person name="Maru K."/>
            <person name="Matthews C."/>
            <person name="McCusker W."/>
            <person name="McDonough S."/>
            <person name="Mehta T."/>
            <person name="Meldrim J."/>
            <person name="Meneus L."/>
            <person name="Mihai O."/>
            <person name="Mihalev A."/>
            <person name="Mihova T."/>
            <person name="Mittelman R."/>
            <person name="Mlenga V."/>
            <person name="Montmayeur A."/>
            <person name="Mulrain L."/>
            <person name="Navidi A."/>
            <person name="Naylor J."/>
            <person name="Negash T."/>
            <person name="Nguyen T."/>
            <person name="Nguyen N."/>
            <person name="Nicol R."/>
            <person name="Norbu C."/>
            <person name="Norbu N."/>
            <person name="Novod N."/>
            <person name="O'Neill B."/>
            <person name="Osman S."/>
            <person name="Markiewicz E."/>
            <person name="Oyono O.L."/>
            <person name="Patti C."/>
            <person name="Phunkhang P."/>
            <person name="Pierre F."/>
            <person name="Priest M."/>
            <person name="Raghuraman S."/>
            <person name="Rege F."/>
            <person name="Reyes R."/>
            <person name="Rise C."/>
            <person name="Rogov P."/>
            <person name="Ross K."/>
            <person name="Ryan E."/>
            <person name="Settipalli S."/>
            <person name="Shea T."/>
            <person name="Sherpa N."/>
            <person name="Shi L."/>
            <person name="Shih D."/>
            <person name="Sparrow T."/>
            <person name="Spaulding J."/>
            <person name="Stalker J."/>
            <person name="Stange-Thomann N."/>
            <person name="Stavropoulos S."/>
            <person name="Stone C."/>
            <person name="Strader C."/>
            <person name="Tesfaye S."/>
            <person name="Thomson T."/>
            <person name="Thoulutsang Y."/>
            <person name="Thoulutsang D."/>
            <person name="Topham K."/>
            <person name="Topping I."/>
            <person name="Tsamla T."/>
            <person name="Vassiliev H."/>
            <person name="Vo A."/>
            <person name="Wangchuk T."/>
            <person name="Wangdi T."/>
            <person name="Weiand M."/>
            <person name="Wilkinson J."/>
            <person name="Wilson A."/>
            <person name="Yadav S."/>
            <person name="Young G."/>
            <person name="Yu Q."/>
            <person name="Zembek L."/>
            <person name="Zhong D."/>
            <person name="Zimmer A."/>
            <person name="Zwirko Z."/>
            <person name="Jaffe D.B."/>
            <person name="Alvarez P."/>
            <person name="Brockman W."/>
            <person name="Butler J."/>
            <person name="Chin C."/>
            <person name="Gnerre S."/>
            <person name="Grabherr M."/>
            <person name="Kleber M."/>
            <person name="Mauceli E."/>
            <person name="MacCallum I."/>
        </authorList>
    </citation>
    <scope>NUCLEOTIDE SEQUENCE [LARGE SCALE GENOMIC DNA]</scope>
    <source>
        <strain evidence="5">Tucson 14030-0811.24</strain>
    </source>
</reference>
<evidence type="ECO:0008006" key="6">
    <source>
        <dbReference type="Google" id="ProtNLM"/>
    </source>
</evidence>
<dbReference type="Proteomes" id="UP000007798">
    <property type="component" value="Unassembled WGS sequence"/>
</dbReference>
<feature type="domain" description="DUF1308" evidence="2">
    <location>
        <begin position="206"/>
        <end position="367"/>
    </location>
</feature>
<dbReference type="PANTHER" id="PTHR13379">
    <property type="entry name" value="UNCHARACTERIZED DUF1308"/>
    <property type="match status" value="1"/>
</dbReference>
<name>B4N4B5_DROWI</name>
<dbReference type="OMA" id="HFCMFQR"/>
<comment type="similarity">
    <text evidence="1">Belongs to the UPF0415 family.</text>
</comment>